<gene>
    <name evidence="3" type="ORF">ACFSM5_09395</name>
</gene>
<feature type="chain" id="PRO_5045104491" description="OmpH family outer membrane protein" evidence="2">
    <location>
        <begin position="20"/>
        <end position="146"/>
    </location>
</feature>
<keyword evidence="4" id="KW-1185">Reference proteome</keyword>
<keyword evidence="2" id="KW-0732">Signal</keyword>
<feature type="signal peptide" evidence="2">
    <location>
        <begin position="1"/>
        <end position="19"/>
    </location>
</feature>
<dbReference type="EMBL" id="JBHUIP010000009">
    <property type="protein sequence ID" value="MFD2263099.1"/>
    <property type="molecule type" value="Genomic_DNA"/>
</dbReference>
<feature type="coiled-coil region" evidence="1">
    <location>
        <begin position="38"/>
        <end position="65"/>
    </location>
</feature>
<reference evidence="4" key="1">
    <citation type="journal article" date="2019" name="Int. J. Syst. Evol. Microbiol.">
        <title>The Global Catalogue of Microorganisms (GCM) 10K type strain sequencing project: providing services to taxonomists for standard genome sequencing and annotation.</title>
        <authorList>
            <consortium name="The Broad Institute Genomics Platform"/>
            <consortium name="The Broad Institute Genome Sequencing Center for Infectious Disease"/>
            <person name="Wu L."/>
            <person name="Ma J."/>
        </authorList>
    </citation>
    <scope>NUCLEOTIDE SEQUENCE [LARGE SCALE GENOMIC DNA]</scope>
    <source>
        <strain evidence="4">CGMCC 1.19062</strain>
    </source>
</reference>
<organism evidence="3 4">
    <name type="scientific">Lacibacterium aquatile</name>
    <dbReference type="NCBI Taxonomy" id="1168082"/>
    <lineage>
        <taxon>Bacteria</taxon>
        <taxon>Pseudomonadati</taxon>
        <taxon>Pseudomonadota</taxon>
        <taxon>Alphaproteobacteria</taxon>
        <taxon>Rhodospirillales</taxon>
        <taxon>Rhodospirillaceae</taxon>
    </lineage>
</organism>
<evidence type="ECO:0000256" key="2">
    <source>
        <dbReference type="SAM" id="SignalP"/>
    </source>
</evidence>
<comment type="caution">
    <text evidence="3">The sequence shown here is derived from an EMBL/GenBank/DDBJ whole genome shotgun (WGS) entry which is preliminary data.</text>
</comment>
<proteinExistence type="predicted"/>
<protein>
    <recommendedName>
        <fullName evidence="5">OmpH family outer membrane protein</fullName>
    </recommendedName>
</protein>
<dbReference type="RefSeq" id="WP_379876071.1">
    <property type="nucleotide sequence ID" value="NZ_JBHUIP010000009.1"/>
</dbReference>
<keyword evidence="1" id="KW-0175">Coiled coil</keyword>
<sequence>MWKSLIPLIVIVAATSASAQDLGTPEGTRTCLCLEEGIARKRDEMTALQRAYDLKRQQLAEMTARLDGQRSTVNTNDPAAVESFRMSLETRDAEAERLDREVLPEYQQSVSSYNDRIARYQQSCAGKMYSETILNQVRATLSCPAE</sequence>
<evidence type="ECO:0000256" key="1">
    <source>
        <dbReference type="SAM" id="Coils"/>
    </source>
</evidence>
<accession>A0ABW5DTC3</accession>
<evidence type="ECO:0000313" key="3">
    <source>
        <dbReference type="EMBL" id="MFD2263099.1"/>
    </source>
</evidence>
<name>A0ABW5DTC3_9PROT</name>
<dbReference type="Proteomes" id="UP001597295">
    <property type="component" value="Unassembled WGS sequence"/>
</dbReference>
<evidence type="ECO:0008006" key="5">
    <source>
        <dbReference type="Google" id="ProtNLM"/>
    </source>
</evidence>
<evidence type="ECO:0000313" key="4">
    <source>
        <dbReference type="Proteomes" id="UP001597295"/>
    </source>
</evidence>